<feature type="binding site" evidence="14">
    <location>
        <begin position="253"/>
        <end position="259"/>
    </location>
    <ligand>
        <name>S-adenosyl-L-methionine</name>
        <dbReference type="ChEBI" id="CHEBI:59789"/>
    </ligand>
</feature>
<dbReference type="InterPro" id="IPR035926">
    <property type="entry name" value="NusB-like_sf"/>
</dbReference>
<dbReference type="Gene3D" id="3.30.70.1170">
    <property type="entry name" value="Sun protein, domain 3"/>
    <property type="match status" value="1"/>
</dbReference>
<organism evidence="16 17">
    <name type="scientific">Handelsmanbacteria sp. (strain RIFCSPLOWO2_12_FULL_64_10)</name>
    <dbReference type="NCBI Taxonomy" id="1817868"/>
    <lineage>
        <taxon>Bacteria</taxon>
        <taxon>Candidatus Handelsmaniibacteriota</taxon>
    </lineage>
</organism>
<gene>
    <name evidence="16" type="ORF">A3F84_23510</name>
</gene>
<dbReference type="SUPFAM" id="SSF53335">
    <property type="entry name" value="S-adenosyl-L-methionine-dependent methyltransferases"/>
    <property type="match status" value="1"/>
</dbReference>
<dbReference type="InterPro" id="IPR001678">
    <property type="entry name" value="MeTrfase_RsmB-F_NOP2_dom"/>
</dbReference>
<dbReference type="Gene3D" id="3.40.50.150">
    <property type="entry name" value="Vaccinia Virus protein VP39"/>
    <property type="match status" value="1"/>
</dbReference>
<reference evidence="16 17" key="1">
    <citation type="journal article" date="2016" name="Nat. Commun.">
        <title>Thousands of microbial genomes shed light on interconnected biogeochemical processes in an aquifer system.</title>
        <authorList>
            <person name="Anantharaman K."/>
            <person name="Brown C.T."/>
            <person name="Hug L.A."/>
            <person name="Sharon I."/>
            <person name="Castelle C.J."/>
            <person name="Probst A.J."/>
            <person name="Thomas B.C."/>
            <person name="Singh A."/>
            <person name="Wilkins M.J."/>
            <person name="Karaoz U."/>
            <person name="Brodie E.L."/>
            <person name="Williams K.H."/>
            <person name="Hubbard S.S."/>
            <person name="Banfield J.F."/>
        </authorList>
    </citation>
    <scope>NUCLEOTIDE SEQUENCE [LARGE SCALE GENOMIC DNA]</scope>
    <source>
        <strain evidence="17">RIFCSPLOWO2_12_FULL_64_10</strain>
    </source>
</reference>
<dbReference type="PANTHER" id="PTHR22807:SF61">
    <property type="entry name" value="NOL1_NOP2_SUN FAMILY PROTEIN _ ANTITERMINATION NUSB DOMAIN-CONTAINING PROTEIN"/>
    <property type="match status" value="1"/>
</dbReference>
<dbReference type="InterPro" id="IPR029063">
    <property type="entry name" value="SAM-dependent_MTases_sf"/>
</dbReference>
<dbReference type="EMBL" id="MFKF01000173">
    <property type="protein sequence ID" value="OGG51729.1"/>
    <property type="molecule type" value="Genomic_DNA"/>
</dbReference>
<evidence type="ECO:0000313" key="17">
    <source>
        <dbReference type="Proteomes" id="UP000178606"/>
    </source>
</evidence>
<evidence type="ECO:0000256" key="12">
    <source>
        <dbReference type="ARBA" id="ARBA00031088"/>
    </source>
</evidence>
<dbReference type="CDD" id="cd02440">
    <property type="entry name" value="AdoMet_MTases"/>
    <property type="match status" value="1"/>
</dbReference>
<proteinExistence type="inferred from homology"/>
<dbReference type="InterPro" id="IPR049560">
    <property type="entry name" value="MeTrfase_RsmB-F_NOP2_cat"/>
</dbReference>
<dbReference type="Pfam" id="PF01029">
    <property type="entry name" value="NusB"/>
    <property type="match status" value="1"/>
</dbReference>
<keyword evidence="7 14" id="KW-0489">Methyltransferase</keyword>
<keyword evidence="5" id="KW-0963">Cytoplasm</keyword>
<keyword evidence="6" id="KW-0698">rRNA processing</keyword>
<feature type="binding site" evidence="14">
    <location>
        <position position="320"/>
    </location>
    <ligand>
        <name>S-adenosyl-L-methionine</name>
        <dbReference type="ChEBI" id="CHEBI:59789"/>
    </ligand>
</feature>
<dbReference type="GO" id="GO:0006355">
    <property type="term" value="P:regulation of DNA-templated transcription"/>
    <property type="evidence" value="ECO:0007669"/>
    <property type="project" value="InterPro"/>
</dbReference>
<feature type="binding site" evidence="14">
    <location>
        <position position="304"/>
    </location>
    <ligand>
        <name>S-adenosyl-L-methionine</name>
        <dbReference type="ChEBI" id="CHEBI:59789"/>
    </ligand>
</feature>
<dbReference type="InterPro" id="IPR004573">
    <property type="entry name" value="rRNA_ssu_MeTfrase_B"/>
</dbReference>
<dbReference type="NCBIfam" id="TIGR00563">
    <property type="entry name" value="rsmB"/>
    <property type="match status" value="1"/>
</dbReference>
<dbReference type="Pfam" id="PF01189">
    <property type="entry name" value="Methyltr_RsmB-F"/>
    <property type="match status" value="1"/>
</dbReference>
<keyword evidence="8 14" id="KW-0808">Transferase</keyword>
<evidence type="ECO:0000256" key="9">
    <source>
        <dbReference type="ARBA" id="ARBA00022691"/>
    </source>
</evidence>
<dbReference type="Pfam" id="PF22458">
    <property type="entry name" value="RsmF-B_ferredox"/>
    <property type="match status" value="1"/>
</dbReference>
<evidence type="ECO:0000256" key="8">
    <source>
        <dbReference type="ARBA" id="ARBA00022679"/>
    </source>
</evidence>
<dbReference type="InterPro" id="IPR054728">
    <property type="entry name" value="RsmB-like_ferredoxin"/>
</dbReference>
<keyword evidence="10 14" id="KW-0694">RNA-binding</keyword>
<evidence type="ECO:0000256" key="11">
    <source>
        <dbReference type="ARBA" id="ARBA00030399"/>
    </source>
</evidence>
<dbReference type="NCBIfam" id="NF011494">
    <property type="entry name" value="PRK14902.1"/>
    <property type="match status" value="1"/>
</dbReference>
<evidence type="ECO:0000256" key="3">
    <source>
        <dbReference type="ARBA" id="ARBA00007494"/>
    </source>
</evidence>
<evidence type="ECO:0000256" key="7">
    <source>
        <dbReference type="ARBA" id="ARBA00022603"/>
    </source>
</evidence>
<comment type="caution">
    <text evidence="16">The sequence shown here is derived from an EMBL/GenBank/DDBJ whole genome shotgun (WGS) entry which is preliminary data.</text>
</comment>
<evidence type="ECO:0000313" key="16">
    <source>
        <dbReference type="EMBL" id="OGG51729.1"/>
    </source>
</evidence>
<dbReference type="Gene3D" id="1.10.940.10">
    <property type="entry name" value="NusB-like"/>
    <property type="match status" value="1"/>
</dbReference>
<dbReference type="PROSITE" id="PS51686">
    <property type="entry name" value="SAM_MT_RSMB_NOP"/>
    <property type="match status" value="1"/>
</dbReference>
<dbReference type="InterPro" id="IPR023267">
    <property type="entry name" value="RCMT"/>
</dbReference>
<dbReference type="PRINTS" id="PR02008">
    <property type="entry name" value="RCMTFAMILY"/>
</dbReference>
<evidence type="ECO:0000256" key="1">
    <source>
        <dbReference type="ARBA" id="ARBA00002724"/>
    </source>
</evidence>
<keyword evidence="9 14" id="KW-0949">S-adenosyl-L-methionine</keyword>
<dbReference type="EC" id="2.1.1.176" evidence="4"/>
<dbReference type="Proteomes" id="UP000178606">
    <property type="component" value="Unassembled WGS sequence"/>
</dbReference>
<dbReference type="FunFam" id="3.40.50.150:FF:000022">
    <property type="entry name" value="Ribosomal RNA small subunit methyltransferase B"/>
    <property type="match status" value="1"/>
</dbReference>
<evidence type="ECO:0000256" key="5">
    <source>
        <dbReference type="ARBA" id="ARBA00022490"/>
    </source>
</evidence>
<dbReference type="PANTHER" id="PTHR22807">
    <property type="entry name" value="NOP2 YEAST -RELATED NOL1/NOP2/FMU SUN DOMAIN-CONTAINING"/>
    <property type="match status" value="1"/>
</dbReference>
<sequence length="433" mass="47673">MALEALVRLETTGAYPKAVLNARLGASALTDADRNLARELVRGAVVWRGRIDYTLSRLLDRPLEGLPPPIRNALRIGAYQILFLEHIPAYAAVSESVRLARKHGHAGTAGLVNAVLRRVADRSADAVAEEMDPVDRLAILWSHPVWMVRRWVDRLGPQETESLCRANNRIPPVILRHNGLKGPLQTLLDRLCAEGVRVRPHPLQEGFLVVEEGWGLFRTPLFQEGWATVQDVSAGLAVCLLDPRPGETVLDLCAAPGGKTGFIAERMGDRGRVVALDRHAGRLRRLTENARRLGLRSVETAVLDASTFDAGGAFDRALVDAPCSGLGVLARRPDIRWRRGPSDLRELAQAQLQLLSRGAVSVRRGGVLVYSTCTTEPEENEGVVEAFLTAHSEFEVEPARDCVSSEVADHYVQTWSHRHDCDGAFAARLRRVR</sequence>
<evidence type="ECO:0000259" key="15">
    <source>
        <dbReference type="PROSITE" id="PS51686"/>
    </source>
</evidence>
<dbReference type="GO" id="GO:0005737">
    <property type="term" value="C:cytoplasm"/>
    <property type="evidence" value="ECO:0007669"/>
    <property type="project" value="UniProtKB-SubCell"/>
</dbReference>
<evidence type="ECO:0000256" key="14">
    <source>
        <dbReference type="PROSITE-ProRule" id="PRU01023"/>
    </source>
</evidence>
<feature type="active site" description="Nucleophile" evidence="14">
    <location>
        <position position="373"/>
    </location>
</feature>
<accession>A0A1F6CRB5</accession>
<dbReference type="PROSITE" id="PS01153">
    <property type="entry name" value="NOL1_NOP2_SUN"/>
    <property type="match status" value="1"/>
</dbReference>
<dbReference type="InterPro" id="IPR018314">
    <property type="entry name" value="RsmB/NOL1/NOP2-like_CS"/>
</dbReference>
<dbReference type="SUPFAM" id="SSF48013">
    <property type="entry name" value="NusB-like"/>
    <property type="match status" value="1"/>
</dbReference>
<comment type="function">
    <text evidence="1">Specifically methylates the cytosine at position 967 (m5C967) of 16S rRNA.</text>
</comment>
<comment type="catalytic activity">
    <reaction evidence="13">
        <text>cytidine(967) in 16S rRNA + S-adenosyl-L-methionine = 5-methylcytidine(967) in 16S rRNA + S-adenosyl-L-homocysteine + H(+)</text>
        <dbReference type="Rhea" id="RHEA:42748"/>
        <dbReference type="Rhea" id="RHEA-COMP:10219"/>
        <dbReference type="Rhea" id="RHEA-COMP:10220"/>
        <dbReference type="ChEBI" id="CHEBI:15378"/>
        <dbReference type="ChEBI" id="CHEBI:57856"/>
        <dbReference type="ChEBI" id="CHEBI:59789"/>
        <dbReference type="ChEBI" id="CHEBI:74483"/>
        <dbReference type="ChEBI" id="CHEBI:82748"/>
        <dbReference type="EC" id="2.1.1.176"/>
    </reaction>
</comment>
<dbReference type="AlphaFoldDB" id="A0A1F6CRB5"/>
<feature type="domain" description="SAM-dependent MTase RsmB/NOP-type" evidence="15">
    <location>
        <begin position="163"/>
        <end position="432"/>
    </location>
</feature>
<name>A0A1F6CRB5_HANXR</name>
<evidence type="ECO:0000256" key="2">
    <source>
        <dbReference type="ARBA" id="ARBA00004496"/>
    </source>
</evidence>
<evidence type="ECO:0000256" key="4">
    <source>
        <dbReference type="ARBA" id="ARBA00012140"/>
    </source>
</evidence>
<evidence type="ECO:0000256" key="6">
    <source>
        <dbReference type="ARBA" id="ARBA00022552"/>
    </source>
</evidence>
<comment type="similarity">
    <text evidence="3 14">Belongs to the class I-like SAM-binding methyltransferase superfamily. RsmB/NOP family.</text>
</comment>
<dbReference type="GO" id="GO:0003723">
    <property type="term" value="F:RNA binding"/>
    <property type="evidence" value="ECO:0007669"/>
    <property type="project" value="UniProtKB-UniRule"/>
</dbReference>
<evidence type="ECO:0000256" key="10">
    <source>
        <dbReference type="ARBA" id="ARBA00022884"/>
    </source>
</evidence>
<dbReference type="InterPro" id="IPR006027">
    <property type="entry name" value="NusB_RsmB_TIM44"/>
</dbReference>
<comment type="subcellular location">
    <subcellularLocation>
        <location evidence="2">Cytoplasm</location>
    </subcellularLocation>
</comment>
<protein>
    <recommendedName>
        <fullName evidence="4">16S rRNA (cytosine(967)-C(5))-methyltransferase</fullName>
        <ecNumber evidence="4">2.1.1.176</ecNumber>
    </recommendedName>
    <alternativeName>
        <fullName evidence="11">16S rRNA m5C967 methyltransferase</fullName>
    </alternativeName>
    <alternativeName>
        <fullName evidence="12">rRNA (cytosine-C(5)-)-methyltransferase RsmB</fullName>
    </alternativeName>
</protein>
<evidence type="ECO:0000256" key="13">
    <source>
        <dbReference type="ARBA" id="ARBA00047283"/>
    </source>
</evidence>
<feature type="binding site" evidence="14">
    <location>
        <position position="277"/>
    </location>
    <ligand>
        <name>S-adenosyl-L-methionine</name>
        <dbReference type="ChEBI" id="CHEBI:59789"/>
    </ligand>
</feature>
<dbReference type="GO" id="GO:0008649">
    <property type="term" value="F:rRNA methyltransferase activity"/>
    <property type="evidence" value="ECO:0007669"/>
    <property type="project" value="InterPro"/>
</dbReference>